<evidence type="ECO:0000256" key="4">
    <source>
        <dbReference type="ARBA" id="ARBA00023015"/>
    </source>
</evidence>
<dbReference type="GO" id="GO:0030154">
    <property type="term" value="P:cell differentiation"/>
    <property type="evidence" value="ECO:0007669"/>
    <property type="project" value="TreeGrafter"/>
</dbReference>
<dbReference type="GO" id="GO:0005737">
    <property type="term" value="C:cytoplasm"/>
    <property type="evidence" value="ECO:0007669"/>
    <property type="project" value="UniProtKB-SubCell"/>
</dbReference>
<dbReference type="GO" id="GO:0071144">
    <property type="term" value="C:heteromeric SMAD protein complex"/>
    <property type="evidence" value="ECO:0007669"/>
    <property type="project" value="TreeGrafter"/>
</dbReference>
<evidence type="ECO:0000256" key="3">
    <source>
        <dbReference type="ARBA" id="ARBA00022833"/>
    </source>
</evidence>
<dbReference type="GO" id="GO:0009653">
    <property type="term" value="P:anatomical structure morphogenesis"/>
    <property type="evidence" value="ECO:0007669"/>
    <property type="project" value="TreeGrafter"/>
</dbReference>
<keyword evidence="12" id="KW-1185">Reference proteome</keyword>
<dbReference type="AlphaFoldDB" id="G0N7L1"/>
<dbReference type="OrthoDB" id="5875866at2759"/>
<dbReference type="InterPro" id="IPR008984">
    <property type="entry name" value="SMAD_FHA_dom_sf"/>
</dbReference>
<dbReference type="SUPFAM" id="SSF56366">
    <property type="entry name" value="SMAD MH1 domain"/>
    <property type="match status" value="1"/>
</dbReference>
<dbReference type="SMART" id="SM00523">
    <property type="entry name" value="DWA"/>
    <property type="match status" value="1"/>
</dbReference>
<keyword evidence="3" id="KW-0862">Zinc</keyword>
<feature type="region of interest" description="Disordered" evidence="8">
    <location>
        <begin position="1"/>
        <end position="27"/>
    </location>
</feature>
<evidence type="ECO:0000256" key="6">
    <source>
        <dbReference type="ARBA" id="ARBA00023242"/>
    </source>
</evidence>
<dbReference type="FunCoup" id="G0N7L1">
    <property type="interactions" value="1439"/>
</dbReference>
<comment type="similarity">
    <text evidence="1 7">Belongs to the dwarfin/SMAD family.</text>
</comment>
<evidence type="ECO:0000313" key="12">
    <source>
        <dbReference type="Proteomes" id="UP000008068"/>
    </source>
</evidence>
<dbReference type="GO" id="GO:0030509">
    <property type="term" value="P:BMP signaling pathway"/>
    <property type="evidence" value="ECO:0007669"/>
    <property type="project" value="TreeGrafter"/>
</dbReference>
<reference evidence="12" key="1">
    <citation type="submission" date="2011-07" db="EMBL/GenBank/DDBJ databases">
        <authorList>
            <consortium name="Caenorhabditis brenneri Sequencing and Analysis Consortium"/>
            <person name="Wilson R.K."/>
        </authorList>
    </citation>
    <scope>NUCLEOTIDE SEQUENCE [LARGE SCALE GENOMIC DNA]</scope>
    <source>
        <strain evidence="12">PB2801</strain>
    </source>
</reference>
<evidence type="ECO:0000256" key="5">
    <source>
        <dbReference type="ARBA" id="ARBA00023163"/>
    </source>
</evidence>
<accession>G0N7L1</accession>
<dbReference type="Proteomes" id="UP000008068">
    <property type="component" value="Unassembled WGS sequence"/>
</dbReference>
<dbReference type="eggNOG" id="KOG3701">
    <property type="taxonomic scope" value="Eukaryota"/>
</dbReference>
<evidence type="ECO:0000256" key="2">
    <source>
        <dbReference type="ARBA" id="ARBA00022723"/>
    </source>
</evidence>
<evidence type="ECO:0000259" key="9">
    <source>
        <dbReference type="PROSITE" id="PS51075"/>
    </source>
</evidence>
<dbReference type="InterPro" id="IPR003619">
    <property type="entry name" value="MAD_homology1_Dwarfin-type"/>
</dbReference>
<evidence type="ECO:0000256" key="1">
    <source>
        <dbReference type="ARBA" id="ARBA00005545"/>
    </source>
</evidence>
<dbReference type="STRING" id="135651.G0N7L1"/>
<sequence>MHRNGIKADVMGPTVDPDGLDEDPESGVKYPEPVLFDLKTTIMTEYELDNLKHKQFGIENSKKMEVPDASAPPNKIVEFLMYNRTLKELELHQVNMYRTKRNRLSLNLVKANNVDREFDQKACESLVKKLKDKKHDLQNLLDVVHSKGKKFTGCITIPRTLDGRLQVHGKKGFPHVVYGKLWRFSDMTKNETRHLDHCKHAFEMKSDLVCVNPYHYEIVTGAMVSGTRDSHDSKDHNGSHPAPRFSATNVGRPSMDDAPSRFNPSSVRPSQPMMTPTSMYQNQFASPNRVQPMPSFGVPTSFAATQHPQYFPPQQSYEIRTSSANPMMQQPVPPQPDPSYHYDFQQFQPAYQSQQPNTSSYQPPPNMTCGPWDHAPPNMPSTSNGMPNYPVLPDFTDQMQMNGNTMHPGIYMFNGHHPQFEVIQHQPTPQPQPNPVQWQGRMDQTNNPGIKSNGLVNLFRFKGFCIRAFGEDFFRGGPILVENPAIDEDKCVKVLDRDILCVEQFRARLKIGKSYDHPLPPTAPYGDIANFILNMTADSILMSGEEPETAKEDGVWGNVLYYEHHKFIGERKIRRGDYHVDGGFISSDHRYSLGFEENTTRTDDAYKVRAAIIEGIRFSYKVDKSVWIQNNMKHPIFVTSGYLDEQCGGLLPDKVHKIYGHGKMKVFGFQQCTQAIGLRVCSRTCARQFLRGKPTLMDKYYSKETLKDVQIEANRSPDDLAKYCCVKVSFCKGFGPAYPRDEIRKCPVWLELKILSAYNYMDNVLATMAYKFDDQYSYTELTRILKMDK</sequence>
<dbReference type="InterPro" id="IPR013790">
    <property type="entry name" value="Dwarfin"/>
</dbReference>
<dbReference type="GO" id="GO:0043051">
    <property type="term" value="P:regulation of nematode pharyngeal pumping"/>
    <property type="evidence" value="ECO:0007669"/>
    <property type="project" value="EnsemblMetazoa"/>
</dbReference>
<dbReference type="PROSITE" id="PS51075">
    <property type="entry name" value="MH1"/>
    <property type="match status" value="1"/>
</dbReference>
<dbReference type="InterPro" id="IPR017855">
    <property type="entry name" value="SMAD-like_dom_sf"/>
</dbReference>
<dbReference type="GO" id="GO:0070411">
    <property type="term" value="F:I-SMAD binding"/>
    <property type="evidence" value="ECO:0007669"/>
    <property type="project" value="TreeGrafter"/>
</dbReference>
<gene>
    <name evidence="11" type="ORF">CAEBREN_16839</name>
</gene>
<keyword evidence="6 7" id="KW-0539">Nucleus</keyword>
<keyword evidence="5 7" id="KW-0804">Transcription</keyword>
<keyword evidence="4 7" id="KW-0805">Transcription regulation</keyword>
<dbReference type="Pfam" id="PF03165">
    <property type="entry name" value="MH1"/>
    <property type="match status" value="1"/>
</dbReference>
<evidence type="ECO:0000256" key="7">
    <source>
        <dbReference type="RuleBase" id="RU361195"/>
    </source>
</evidence>
<keyword evidence="2" id="KW-0479">Metal-binding</keyword>
<dbReference type="SUPFAM" id="SSF49879">
    <property type="entry name" value="SMAD/FHA domain"/>
    <property type="match status" value="1"/>
</dbReference>
<dbReference type="HOGENOM" id="CLU_323960_0_0_1"/>
<feature type="compositionally biased region" description="Polar residues" evidence="8">
    <location>
        <begin position="262"/>
        <end position="273"/>
    </location>
</feature>
<dbReference type="GO" id="GO:0000793">
    <property type="term" value="C:condensed chromosome"/>
    <property type="evidence" value="ECO:0007669"/>
    <property type="project" value="EnsemblMetazoa"/>
</dbReference>
<dbReference type="GO" id="GO:0060395">
    <property type="term" value="P:SMAD protein signal transduction"/>
    <property type="evidence" value="ECO:0007669"/>
    <property type="project" value="TreeGrafter"/>
</dbReference>
<dbReference type="SMART" id="SM00524">
    <property type="entry name" value="DWB"/>
    <property type="match status" value="1"/>
</dbReference>
<feature type="compositionally biased region" description="Basic and acidic residues" evidence="8">
    <location>
        <begin position="228"/>
        <end position="238"/>
    </location>
</feature>
<name>G0N7L1_CAEBE</name>
<dbReference type="GO" id="GO:0071444">
    <property type="term" value="P:cellular response to pheromone"/>
    <property type="evidence" value="ECO:0007669"/>
    <property type="project" value="EnsemblMetazoa"/>
</dbReference>
<dbReference type="GO" id="GO:0000981">
    <property type="term" value="F:DNA-binding transcription factor activity, RNA polymerase II-specific"/>
    <property type="evidence" value="ECO:0007669"/>
    <property type="project" value="TreeGrafter"/>
</dbReference>
<dbReference type="GO" id="GO:0040024">
    <property type="term" value="P:dauer larval development"/>
    <property type="evidence" value="ECO:0007669"/>
    <property type="project" value="EnsemblMetazoa"/>
</dbReference>
<proteinExistence type="inferred from homology"/>
<protein>
    <submittedName>
        <fullName evidence="11">Uncharacterized protein</fullName>
    </submittedName>
</protein>
<dbReference type="PANTHER" id="PTHR13703:SF62">
    <property type="entry name" value="SMAD PROTEIN DAF-3"/>
    <property type="match status" value="1"/>
</dbReference>
<dbReference type="GO" id="GO:0000978">
    <property type="term" value="F:RNA polymerase II cis-regulatory region sequence-specific DNA binding"/>
    <property type="evidence" value="ECO:0007669"/>
    <property type="project" value="TreeGrafter"/>
</dbReference>
<dbReference type="PROSITE" id="PS51076">
    <property type="entry name" value="MH2"/>
    <property type="match status" value="1"/>
</dbReference>
<organism evidence="12">
    <name type="scientific">Caenorhabditis brenneri</name>
    <name type="common">Nematode worm</name>
    <dbReference type="NCBI Taxonomy" id="135651"/>
    <lineage>
        <taxon>Eukaryota</taxon>
        <taxon>Metazoa</taxon>
        <taxon>Ecdysozoa</taxon>
        <taxon>Nematoda</taxon>
        <taxon>Chromadorea</taxon>
        <taxon>Rhabditida</taxon>
        <taxon>Rhabditina</taxon>
        <taxon>Rhabditomorpha</taxon>
        <taxon>Rhabditoidea</taxon>
        <taxon>Rhabditidae</taxon>
        <taxon>Peloderinae</taxon>
        <taxon>Caenorhabditis</taxon>
    </lineage>
</organism>
<dbReference type="PANTHER" id="PTHR13703">
    <property type="entry name" value="SMAD"/>
    <property type="match status" value="1"/>
</dbReference>
<dbReference type="GO" id="GO:0000122">
    <property type="term" value="P:negative regulation of transcription by RNA polymerase II"/>
    <property type="evidence" value="ECO:0007669"/>
    <property type="project" value="EnsemblMetazoa"/>
</dbReference>
<dbReference type="Gene3D" id="2.60.200.10">
    <property type="match status" value="1"/>
</dbReference>
<dbReference type="OMA" id="HCKHAFE"/>
<dbReference type="EMBL" id="GL379848">
    <property type="protein sequence ID" value="EGT54842.1"/>
    <property type="molecule type" value="Genomic_DNA"/>
</dbReference>
<dbReference type="GO" id="GO:0046872">
    <property type="term" value="F:metal ion binding"/>
    <property type="evidence" value="ECO:0007669"/>
    <property type="project" value="UniProtKB-KW"/>
</dbReference>
<dbReference type="GO" id="GO:0008340">
    <property type="term" value="P:determination of adult lifespan"/>
    <property type="evidence" value="ECO:0007669"/>
    <property type="project" value="EnsemblMetazoa"/>
</dbReference>
<dbReference type="Pfam" id="PF03166">
    <property type="entry name" value="MH2"/>
    <property type="match status" value="1"/>
</dbReference>
<comment type="subcellular location">
    <subcellularLocation>
        <location evidence="7">Cytoplasm</location>
    </subcellularLocation>
    <subcellularLocation>
        <location evidence="7">Nucleus</location>
    </subcellularLocation>
</comment>
<feature type="domain" description="MH1" evidence="9">
    <location>
        <begin position="75"/>
        <end position="225"/>
    </location>
</feature>
<dbReference type="GO" id="GO:0050829">
    <property type="term" value="P:defense response to Gram-negative bacterium"/>
    <property type="evidence" value="ECO:0007669"/>
    <property type="project" value="EnsemblMetazoa"/>
</dbReference>
<evidence type="ECO:0000259" key="10">
    <source>
        <dbReference type="PROSITE" id="PS51076"/>
    </source>
</evidence>
<dbReference type="InterPro" id="IPR036578">
    <property type="entry name" value="SMAD_MH1_sf"/>
</dbReference>
<evidence type="ECO:0000256" key="8">
    <source>
        <dbReference type="SAM" id="MobiDB-lite"/>
    </source>
</evidence>
<evidence type="ECO:0000313" key="11">
    <source>
        <dbReference type="EMBL" id="EGT54842.1"/>
    </source>
</evidence>
<dbReference type="GO" id="GO:0061066">
    <property type="term" value="P:positive regulation of dauer larval development"/>
    <property type="evidence" value="ECO:0007669"/>
    <property type="project" value="EnsemblMetazoa"/>
</dbReference>
<feature type="region of interest" description="Disordered" evidence="8">
    <location>
        <begin position="226"/>
        <end position="273"/>
    </location>
</feature>
<dbReference type="Gene3D" id="3.90.520.10">
    <property type="entry name" value="SMAD MH1 domain"/>
    <property type="match status" value="1"/>
</dbReference>
<keyword evidence="7" id="KW-0963">Cytoplasm</keyword>
<dbReference type="InterPro" id="IPR013019">
    <property type="entry name" value="MAD_homology_MH1"/>
</dbReference>
<feature type="domain" description="MH2" evidence="10">
    <location>
        <begin position="556"/>
        <end position="779"/>
    </location>
</feature>
<dbReference type="InterPro" id="IPR001132">
    <property type="entry name" value="SMAD_dom_Dwarfin-type"/>
</dbReference>
<dbReference type="InParanoid" id="G0N7L1"/>